<comment type="caution">
    <text evidence="1">The sequence shown here is derived from an EMBL/GenBank/DDBJ whole genome shotgun (WGS) entry which is preliminary data.</text>
</comment>
<dbReference type="EMBL" id="JAWDGP010002584">
    <property type="protein sequence ID" value="KAK3781842.1"/>
    <property type="molecule type" value="Genomic_DNA"/>
</dbReference>
<proteinExistence type="predicted"/>
<evidence type="ECO:0000313" key="1">
    <source>
        <dbReference type="EMBL" id="KAK3781842.1"/>
    </source>
</evidence>
<evidence type="ECO:0000313" key="2">
    <source>
        <dbReference type="Proteomes" id="UP001283361"/>
    </source>
</evidence>
<organism evidence="1 2">
    <name type="scientific">Elysia crispata</name>
    <name type="common">lettuce slug</name>
    <dbReference type="NCBI Taxonomy" id="231223"/>
    <lineage>
        <taxon>Eukaryota</taxon>
        <taxon>Metazoa</taxon>
        <taxon>Spiralia</taxon>
        <taxon>Lophotrochozoa</taxon>
        <taxon>Mollusca</taxon>
        <taxon>Gastropoda</taxon>
        <taxon>Heterobranchia</taxon>
        <taxon>Euthyneura</taxon>
        <taxon>Panpulmonata</taxon>
        <taxon>Sacoglossa</taxon>
        <taxon>Placobranchoidea</taxon>
        <taxon>Plakobranchidae</taxon>
        <taxon>Elysia</taxon>
    </lineage>
</organism>
<gene>
    <name evidence="1" type="ORF">RRG08_033407</name>
</gene>
<sequence length="91" mass="10185">MDKEKVRRQIYKKAECTQYGRFVTTFDTREKSSTSSRHRFLLMLGNPSSRRAQPTLALPCRVCVVLAAADMPSPSAARTNFPGSLSMISTE</sequence>
<protein>
    <submittedName>
        <fullName evidence="1">Uncharacterized protein</fullName>
    </submittedName>
</protein>
<keyword evidence="2" id="KW-1185">Reference proteome</keyword>
<dbReference type="AlphaFoldDB" id="A0AAE1A7V3"/>
<dbReference type="Proteomes" id="UP001283361">
    <property type="component" value="Unassembled WGS sequence"/>
</dbReference>
<name>A0AAE1A7V3_9GAST</name>
<accession>A0AAE1A7V3</accession>
<reference evidence="1" key="1">
    <citation type="journal article" date="2023" name="G3 (Bethesda)">
        <title>A reference genome for the long-term kleptoplast-retaining sea slug Elysia crispata morphotype clarki.</title>
        <authorList>
            <person name="Eastman K.E."/>
            <person name="Pendleton A.L."/>
            <person name="Shaikh M.A."/>
            <person name="Suttiyut T."/>
            <person name="Ogas R."/>
            <person name="Tomko P."/>
            <person name="Gavelis G."/>
            <person name="Widhalm J.R."/>
            <person name="Wisecaver J.H."/>
        </authorList>
    </citation>
    <scope>NUCLEOTIDE SEQUENCE</scope>
    <source>
        <strain evidence="1">ECLA1</strain>
    </source>
</reference>